<feature type="signal peptide" evidence="3">
    <location>
        <begin position="1"/>
        <end position="16"/>
    </location>
</feature>
<dbReference type="InterPro" id="IPR032675">
    <property type="entry name" value="LRR_dom_sf"/>
</dbReference>
<keyword evidence="5" id="KW-1185">Reference proteome</keyword>
<sequence>MKLLSILLLNFTLVSSVDISCEFTTATWSVIDDIYECNLDSNPSITSPNTVITSVKGDHLLSKNHENVQGFYSNSEHETIFYIPHGLSKFFPHLILIYIKNGKILEIHQKDFEQYPKLRFLSLYQNEIKYLEKYLFKFNTELQYIDFGYNKINQIHPTIFDHLGQLKFLLFDKNRCIDNGEKDKSGLFELIKEVKEKCLPPNFSYFNYLEDLNRKMSNLETKIESLIKIINKKDKNIEFHNK</sequence>
<keyword evidence="1 3" id="KW-0732">Signal</keyword>
<evidence type="ECO:0000256" key="2">
    <source>
        <dbReference type="SAM" id="Coils"/>
    </source>
</evidence>
<evidence type="ECO:0000313" key="5">
    <source>
        <dbReference type="Proteomes" id="UP001107558"/>
    </source>
</evidence>
<feature type="coiled-coil region" evidence="2">
    <location>
        <begin position="209"/>
        <end position="236"/>
    </location>
</feature>
<dbReference type="PANTHER" id="PTHR24373">
    <property type="entry name" value="SLIT RELATED LEUCINE-RICH REPEAT NEURONAL PROTEIN"/>
    <property type="match status" value="1"/>
</dbReference>
<proteinExistence type="predicted"/>
<dbReference type="SUPFAM" id="SSF52058">
    <property type="entry name" value="L domain-like"/>
    <property type="match status" value="1"/>
</dbReference>
<gene>
    <name evidence="4" type="ORF">PVAND_016329</name>
</gene>
<feature type="chain" id="PRO_5039950681" evidence="3">
    <location>
        <begin position="17"/>
        <end position="242"/>
    </location>
</feature>
<dbReference type="InterPro" id="IPR001611">
    <property type="entry name" value="Leu-rich_rpt"/>
</dbReference>
<evidence type="ECO:0000256" key="3">
    <source>
        <dbReference type="SAM" id="SignalP"/>
    </source>
</evidence>
<keyword evidence="2" id="KW-0175">Coiled coil</keyword>
<dbReference type="InterPro" id="IPR050328">
    <property type="entry name" value="Dev_Immune_Receptor"/>
</dbReference>
<dbReference type="Gene3D" id="3.80.10.10">
    <property type="entry name" value="Ribonuclease Inhibitor"/>
    <property type="match status" value="1"/>
</dbReference>
<dbReference type="AlphaFoldDB" id="A0A9J6BF55"/>
<name>A0A9J6BF55_POLVA</name>
<accession>A0A9J6BF55</accession>
<dbReference type="PANTHER" id="PTHR24373:SF275">
    <property type="entry name" value="TIR DOMAIN-CONTAINING PROTEIN"/>
    <property type="match status" value="1"/>
</dbReference>
<dbReference type="Pfam" id="PF13855">
    <property type="entry name" value="LRR_8"/>
    <property type="match status" value="1"/>
</dbReference>
<evidence type="ECO:0000313" key="4">
    <source>
        <dbReference type="EMBL" id="KAG5668389.1"/>
    </source>
</evidence>
<dbReference type="Proteomes" id="UP001107558">
    <property type="component" value="Chromosome 4"/>
</dbReference>
<dbReference type="EMBL" id="JADBJN010000004">
    <property type="protein sequence ID" value="KAG5668389.1"/>
    <property type="molecule type" value="Genomic_DNA"/>
</dbReference>
<reference evidence="4" key="1">
    <citation type="submission" date="2021-03" db="EMBL/GenBank/DDBJ databases">
        <title>Chromosome level genome of the anhydrobiotic midge Polypedilum vanderplanki.</title>
        <authorList>
            <person name="Yoshida Y."/>
            <person name="Kikawada T."/>
            <person name="Gusev O."/>
        </authorList>
    </citation>
    <scope>NUCLEOTIDE SEQUENCE</scope>
    <source>
        <strain evidence="4">NIAS01</strain>
        <tissue evidence="4">Whole body or cell culture</tissue>
    </source>
</reference>
<protein>
    <submittedName>
        <fullName evidence="4">Uncharacterized protein</fullName>
    </submittedName>
</protein>
<evidence type="ECO:0000256" key="1">
    <source>
        <dbReference type="ARBA" id="ARBA00022729"/>
    </source>
</evidence>
<dbReference type="OrthoDB" id="676979at2759"/>
<organism evidence="4 5">
    <name type="scientific">Polypedilum vanderplanki</name>
    <name type="common">Sleeping chironomid midge</name>
    <dbReference type="NCBI Taxonomy" id="319348"/>
    <lineage>
        <taxon>Eukaryota</taxon>
        <taxon>Metazoa</taxon>
        <taxon>Ecdysozoa</taxon>
        <taxon>Arthropoda</taxon>
        <taxon>Hexapoda</taxon>
        <taxon>Insecta</taxon>
        <taxon>Pterygota</taxon>
        <taxon>Neoptera</taxon>
        <taxon>Endopterygota</taxon>
        <taxon>Diptera</taxon>
        <taxon>Nematocera</taxon>
        <taxon>Chironomoidea</taxon>
        <taxon>Chironomidae</taxon>
        <taxon>Chironominae</taxon>
        <taxon>Polypedilum</taxon>
        <taxon>Polypedilum</taxon>
    </lineage>
</organism>
<comment type="caution">
    <text evidence="4">The sequence shown here is derived from an EMBL/GenBank/DDBJ whole genome shotgun (WGS) entry which is preliminary data.</text>
</comment>